<evidence type="ECO:0000313" key="10">
    <source>
        <dbReference type="Proteomes" id="UP000018936"/>
    </source>
</evidence>
<keyword evidence="5" id="KW-0256">Endoplasmic reticulum</keyword>
<name>V8NSI3_OPHHA</name>
<evidence type="ECO:0000259" key="8">
    <source>
        <dbReference type="PROSITE" id="PS50156"/>
    </source>
</evidence>
<sequence>MPPHLLGTAAGRLAGRGCGHHTMSLQYLHSMFQDRLIAKSEMDLQEKLPVKIPTAGHLRYPGVGFACFCYLLLQHVFPLPTDALHELNQIRDAVASFYLLHGGVEEAEGSCTAHTGAARKEDRKIREIFPYLVVVIGIENVLVLTKSVVSTPVDLEVKLRIAQGLSNESWSIMKNMGTELGIILIGYFTFVPAIQLADLNKRPPAEACLPPPKPGARGPRYERQPAMRPATLHTINLQTSSLRNLRLPKRLRVVYFFARTRLAQRIIMVRLRGVSAMHTTGQGSQPPTETSA</sequence>
<accession>V8NSI3</accession>
<evidence type="ECO:0000313" key="9">
    <source>
        <dbReference type="EMBL" id="ETE65234.1"/>
    </source>
</evidence>
<dbReference type="InterPro" id="IPR053958">
    <property type="entry name" value="HMGCR/SNAP/NPC1-like_SSD"/>
</dbReference>
<feature type="non-terminal residue" evidence="9">
    <location>
        <position position="1"/>
    </location>
</feature>
<evidence type="ECO:0000256" key="4">
    <source>
        <dbReference type="ARBA" id="ARBA00022737"/>
    </source>
</evidence>
<dbReference type="InterPro" id="IPR030225">
    <property type="entry name" value="SCAP"/>
</dbReference>
<evidence type="ECO:0000256" key="7">
    <source>
        <dbReference type="ARBA" id="ARBA00023136"/>
    </source>
</evidence>
<dbReference type="PANTHER" id="PTHR46378">
    <property type="entry name" value="STEROL REGULATORY ELEMENT-BINDING PROTEIN CLEAVAGE-ACTIVATING PROTEIN"/>
    <property type="match status" value="1"/>
</dbReference>
<keyword evidence="4" id="KW-0677">Repeat</keyword>
<proteinExistence type="predicted"/>
<dbReference type="PANTHER" id="PTHR46378:SF1">
    <property type="entry name" value="STEROL REGULATORY ELEMENT-BINDING PROTEIN CLEAVAGE-ACTIVATING PROTEIN"/>
    <property type="match status" value="1"/>
</dbReference>
<dbReference type="GO" id="GO:0032934">
    <property type="term" value="F:sterol binding"/>
    <property type="evidence" value="ECO:0007669"/>
    <property type="project" value="InterPro"/>
</dbReference>
<feature type="domain" description="SSD" evidence="8">
    <location>
        <begin position="125"/>
        <end position="195"/>
    </location>
</feature>
<organism evidence="9 10">
    <name type="scientific">Ophiophagus hannah</name>
    <name type="common">King cobra</name>
    <name type="synonym">Naja hannah</name>
    <dbReference type="NCBI Taxonomy" id="8665"/>
    <lineage>
        <taxon>Eukaryota</taxon>
        <taxon>Metazoa</taxon>
        <taxon>Chordata</taxon>
        <taxon>Craniata</taxon>
        <taxon>Vertebrata</taxon>
        <taxon>Euteleostomi</taxon>
        <taxon>Lepidosauria</taxon>
        <taxon>Squamata</taxon>
        <taxon>Bifurcata</taxon>
        <taxon>Unidentata</taxon>
        <taxon>Episquamata</taxon>
        <taxon>Toxicofera</taxon>
        <taxon>Serpentes</taxon>
        <taxon>Colubroidea</taxon>
        <taxon>Elapidae</taxon>
        <taxon>Elapinae</taxon>
        <taxon>Ophiophagus</taxon>
    </lineage>
</organism>
<evidence type="ECO:0000256" key="3">
    <source>
        <dbReference type="ARBA" id="ARBA00022574"/>
    </source>
</evidence>
<evidence type="ECO:0000256" key="5">
    <source>
        <dbReference type="ARBA" id="ARBA00022824"/>
    </source>
</evidence>
<dbReference type="GO" id="GO:0032933">
    <property type="term" value="P:SREBP signaling pathway"/>
    <property type="evidence" value="ECO:0007669"/>
    <property type="project" value="InterPro"/>
</dbReference>
<dbReference type="EMBL" id="AZIM01001949">
    <property type="protein sequence ID" value="ETE65234.1"/>
    <property type="molecule type" value="Genomic_DNA"/>
</dbReference>
<dbReference type="InterPro" id="IPR000731">
    <property type="entry name" value="SSD"/>
</dbReference>
<evidence type="ECO:0000256" key="6">
    <source>
        <dbReference type="ARBA" id="ARBA00023034"/>
    </source>
</evidence>
<comment type="subcellular location">
    <subcellularLocation>
        <location evidence="1">Endoplasmic reticulum</location>
    </subcellularLocation>
    <subcellularLocation>
        <location evidence="2">Golgi apparatus membrane</location>
    </subcellularLocation>
</comment>
<comment type="caution">
    <text evidence="9">The sequence shown here is derived from an EMBL/GenBank/DDBJ whole genome shotgun (WGS) entry which is preliminary data.</text>
</comment>
<keyword evidence="3" id="KW-0853">WD repeat</keyword>
<protein>
    <submittedName>
        <fullName evidence="9">Sterol regulatory element-binding protein cleavage-activating protein</fullName>
    </submittedName>
</protein>
<dbReference type="AlphaFoldDB" id="V8NSI3"/>
<dbReference type="PROSITE" id="PS50156">
    <property type="entry name" value="SSD"/>
    <property type="match status" value="1"/>
</dbReference>
<dbReference type="GO" id="GO:0032936">
    <property type="term" value="C:SREBP-SCAP complex"/>
    <property type="evidence" value="ECO:0007669"/>
    <property type="project" value="TreeGrafter"/>
</dbReference>
<reference evidence="9 10" key="1">
    <citation type="journal article" date="2013" name="Proc. Natl. Acad. Sci. U.S.A.">
        <title>The king cobra genome reveals dynamic gene evolution and adaptation in the snake venom system.</title>
        <authorList>
            <person name="Vonk F.J."/>
            <person name="Casewell N.R."/>
            <person name="Henkel C.V."/>
            <person name="Heimberg A.M."/>
            <person name="Jansen H.J."/>
            <person name="McCleary R.J."/>
            <person name="Kerkkamp H.M."/>
            <person name="Vos R.A."/>
            <person name="Guerreiro I."/>
            <person name="Calvete J.J."/>
            <person name="Wuster W."/>
            <person name="Woods A.E."/>
            <person name="Logan J.M."/>
            <person name="Harrison R.A."/>
            <person name="Castoe T.A."/>
            <person name="de Koning A.P."/>
            <person name="Pollock D.D."/>
            <person name="Yandell M."/>
            <person name="Calderon D."/>
            <person name="Renjifo C."/>
            <person name="Currier R.B."/>
            <person name="Salgado D."/>
            <person name="Pla D."/>
            <person name="Sanz L."/>
            <person name="Hyder A.S."/>
            <person name="Ribeiro J.M."/>
            <person name="Arntzen J.W."/>
            <person name="van den Thillart G.E."/>
            <person name="Boetzer M."/>
            <person name="Pirovano W."/>
            <person name="Dirks R.P."/>
            <person name="Spaink H.P."/>
            <person name="Duboule D."/>
            <person name="McGlinn E."/>
            <person name="Kini R.M."/>
            <person name="Richardson M.K."/>
        </authorList>
    </citation>
    <scope>NUCLEOTIDE SEQUENCE</scope>
    <source>
        <tissue evidence="9">Blood</tissue>
    </source>
</reference>
<dbReference type="Pfam" id="PF12349">
    <property type="entry name" value="Sterol-sensing"/>
    <property type="match status" value="1"/>
</dbReference>
<keyword evidence="7" id="KW-0472">Membrane</keyword>
<evidence type="ECO:0000256" key="2">
    <source>
        <dbReference type="ARBA" id="ARBA00004394"/>
    </source>
</evidence>
<dbReference type="GO" id="GO:0045540">
    <property type="term" value="P:regulation of cholesterol biosynthetic process"/>
    <property type="evidence" value="ECO:0007669"/>
    <property type="project" value="TreeGrafter"/>
</dbReference>
<evidence type="ECO:0000256" key="1">
    <source>
        <dbReference type="ARBA" id="ARBA00004240"/>
    </source>
</evidence>
<dbReference type="OrthoDB" id="361494at2759"/>
<gene>
    <name evidence="9" type="primary">SCAP</name>
    <name evidence="9" type="ORF">L345_08998</name>
</gene>
<dbReference type="Proteomes" id="UP000018936">
    <property type="component" value="Unassembled WGS sequence"/>
</dbReference>
<dbReference type="GO" id="GO:0005789">
    <property type="term" value="C:endoplasmic reticulum membrane"/>
    <property type="evidence" value="ECO:0007669"/>
    <property type="project" value="InterPro"/>
</dbReference>
<keyword evidence="6" id="KW-0333">Golgi apparatus</keyword>
<dbReference type="GO" id="GO:0000139">
    <property type="term" value="C:Golgi membrane"/>
    <property type="evidence" value="ECO:0007669"/>
    <property type="project" value="UniProtKB-SubCell"/>
</dbReference>
<keyword evidence="10" id="KW-1185">Reference proteome</keyword>